<evidence type="ECO:0000256" key="5">
    <source>
        <dbReference type="SAM" id="MobiDB-lite"/>
    </source>
</evidence>
<dbReference type="GO" id="GO:0003700">
    <property type="term" value="F:DNA-binding transcription factor activity"/>
    <property type="evidence" value="ECO:0007669"/>
    <property type="project" value="InterPro"/>
</dbReference>
<dbReference type="CDD" id="cd08419">
    <property type="entry name" value="PBP2_CbbR_RubisCO_like"/>
    <property type="match status" value="1"/>
</dbReference>
<dbReference type="GO" id="GO:0000976">
    <property type="term" value="F:transcription cis-regulatory region binding"/>
    <property type="evidence" value="ECO:0007669"/>
    <property type="project" value="TreeGrafter"/>
</dbReference>
<evidence type="ECO:0000256" key="3">
    <source>
        <dbReference type="ARBA" id="ARBA00023125"/>
    </source>
</evidence>
<comment type="similarity">
    <text evidence="1">Belongs to the LysR transcriptional regulatory family.</text>
</comment>
<dbReference type="PANTHER" id="PTHR30126">
    <property type="entry name" value="HTH-TYPE TRANSCRIPTIONAL REGULATOR"/>
    <property type="match status" value="1"/>
</dbReference>
<dbReference type="InterPro" id="IPR000847">
    <property type="entry name" value="LysR_HTH_N"/>
</dbReference>
<evidence type="ECO:0000256" key="2">
    <source>
        <dbReference type="ARBA" id="ARBA00023015"/>
    </source>
</evidence>
<keyword evidence="8" id="KW-1185">Reference proteome</keyword>
<dbReference type="KEGG" id="ttc:FOKN1_0722"/>
<name>A0A1Z4VPG6_9GAMM</name>
<dbReference type="PROSITE" id="PS50931">
    <property type="entry name" value="HTH_LYSR"/>
    <property type="match status" value="1"/>
</dbReference>
<dbReference type="InterPro" id="IPR036390">
    <property type="entry name" value="WH_DNA-bd_sf"/>
</dbReference>
<proteinExistence type="inferred from homology"/>
<dbReference type="Pfam" id="PF00126">
    <property type="entry name" value="HTH_1"/>
    <property type="match status" value="1"/>
</dbReference>
<dbReference type="InterPro" id="IPR036388">
    <property type="entry name" value="WH-like_DNA-bd_sf"/>
</dbReference>
<dbReference type="Proteomes" id="UP000218765">
    <property type="component" value="Chromosome"/>
</dbReference>
<dbReference type="Pfam" id="PF03466">
    <property type="entry name" value="LysR_substrate"/>
    <property type="match status" value="1"/>
</dbReference>
<organism evidence="7 8">
    <name type="scientific">Thiohalobacter thiocyanaticus</name>
    <dbReference type="NCBI Taxonomy" id="585455"/>
    <lineage>
        <taxon>Bacteria</taxon>
        <taxon>Pseudomonadati</taxon>
        <taxon>Pseudomonadota</taxon>
        <taxon>Gammaproteobacteria</taxon>
        <taxon>Thiohalobacterales</taxon>
        <taxon>Thiohalobacteraceae</taxon>
        <taxon>Thiohalobacter</taxon>
    </lineage>
</organism>
<dbReference type="PRINTS" id="PR00039">
    <property type="entry name" value="HTHLYSR"/>
</dbReference>
<sequence>MSEMPSSRDRDYTPPSAMPDYLIRHATLRQLQVFEAIVRLGSFTRAAEELFLTQPTVSMQIKKLTDAMGLTLFEHVGRNVRPTEAGHVLYEACRRMFDTLSNLEMQMADLKGMRRGRLRLGVITTAKYLAPEILGEFSRLYPGVDVALKVTNRDRIIDRMLSNEDDLYIMGQAPSDELEVEAYPFAPNPLVVMAPREHPLVGKKNIPLSRLVEEPFILREPGSGIRDAMLRIFDAHGPRPRVRMELGSNEAIKHAIVGGLGLSVLSLHTLTLEGTDGPVAILDVEGFPIMRQWYLVYPKGKELSLVARTFLEFAREIEPDLRKQVESMWPELNRYMHKEEQGGPPKKKKTARRRKKA</sequence>
<dbReference type="EMBL" id="AP018052">
    <property type="protein sequence ID" value="BAZ93124.1"/>
    <property type="molecule type" value="Genomic_DNA"/>
</dbReference>
<dbReference type="SUPFAM" id="SSF53850">
    <property type="entry name" value="Periplasmic binding protein-like II"/>
    <property type="match status" value="1"/>
</dbReference>
<protein>
    <submittedName>
        <fullName evidence="7">Transcriptional regulator</fullName>
    </submittedName>
</protein>
<dbReference type="SUPFAM" id="SSF46785">
    <property type="entry name" value="Winged helix' DNA-binding domain"/>
    <property type="match status" value="1"/>
</dbReference>
<dbReference type="FunFam" id="1.10.10.10:FF:000001">
    <property type="entry name" value="LysR family transcriptional regulator"/>
    <property type="match status" value="1"/>
</dbReference>
<feature type="domain" description="HTH lysR-type" evidence="6">
    <location>
        <begin position="27"/>
        <end position="83"/>
    </location>
</feature>
<keyword evidence="2" id="KW-0805">Transcription regulation</keyword>
<reference evidence="7 8" key="1">
    <citation type="submission" date="2017-05" db="EMBL/GenBank/DDBJ databases">
        <title>Thiocyanate degradation by Thiohalobacter thiocyanaticus FOKN1.</title>
        <authorList>
            <person name="Oshiki M."/>
            <person name="Fukushima T."/>
            <person name="Kawano S."/>
            <person name="Nakagawa J."/>
        </authorList>
    </citation>
    <scope>NUCLEOTIDE SEQUENCE [LARGE SCALE GENOMIC DNA]</scope>
    <source>
        <strain evidence="7 8">FOKN1</strain>
    </source>
</reference>
<evidence type="ECO:0000259" key="6">
    <source>
        <dbReference type="PROSITE" id="PS50931"/>
    </source>
</evidence>
<dbReference type="AlphaFoldDB" id="A0A1Z4VPG6"/>
<dbReference type="Gene3D" id="3.40.190.290">
    <property type="match status" value="1"/>
</dbReference>
<evidence type="ECO:0000256" key="4">
    <source>
        <dbReference type="ARBA" id="ARBA00023163"/>
    </source>
</evidence>
<gene>
    <name evidence="7" type="ORF">FOKN1_0722</name>
</gene>
<keyword evidence="4" id="KW-0804">Transcription</keyword>
<dbReference type="InterPro" id="IPR005119">
    <property type="entry name" value="LysR_subst-bd"/>
</dbReference>
<evidence type="ECO:0000313" key="7">
    <source>
        <dbReference type="EMBL" id="BAZ93124.1"/>
    </source>
</evidence>
<dbReference type="Gene3D" id="1.10.10.10">
    <property type="entry name" value="Winged helix-like DNA-binding domain superfamily/Winged helix DNA-binding domain"/>
    <property type="match status" value="1"/>
</dbReference>
<feature type="region of interest" description="Disordered" evidence="5">
    <location>
        <begin position="334"/>
        <end position="357"/>
    </location>
</feature>
<accession>A0A1Z4VPG6</accession>
<dbReference type="PANTHER" id="PTHR30126:SF5">
    <property type="entry name" value="HTH-TYPE TRANSCRIPTIONAL ACTIVATOR CMPR"/>
    <property type="match status" value="1"/>
</dbReference>
<keyword evidence="3" id="KW-0238">DNA-binding</keyword>
<feature type="compositionally biased region" description="Basic residues" evidence="5">
    <location>
        <begin position="345"/>
        <end position="357"/>
    </location>
</feature>
<evidence type="ECO:0000256" key="1">
    <source>
        <dbReference type="ARBA" id="ARBA00009437"/>
    </source>
</evidence>
<evidence type="ECO:0000313" key="8">
    <source>
        <dbReference type="Proteomes" id="UP000218765"/>
    </source>
</evidence>